<keyword evidence="2" id="KW-1185">Reference proteome</keyword>
<sequence>MRKGILFIVVFCLVLGFNGCKSKPEEKSFDSIKGTEFRKDATLTITSPTGEVKAIYEIEIAATEAACTQGLMYRESMAENRGMLFDPKGPSETPFWMKNTYIPLDIIFIDKDKKIMHIAKNNTPFSEETIAPNGIYRYVLELNAGQAEKHNLKIGDLVQWE</sequence>
<dbReference type="Proteomes" id="UP000294588">
    <property type="component" value="Unassembled WGS sequence"/>
</dbReference>
<proteinExistence type="predicted"/>
<gene>
    <name evidence="1" type="ORF">E0946_02240</name>
</gene>
<evidence type="ECO:0000313" key="1">
    <source>
        <dbReference type="EMBL" id="TDF73856.1"/>
    </source>
</evidence>
<reference evidence="1" key="1">
    <citation type="submission" date="2019-03" db="EMBL/GenBank/DDBJ databases">
        <title>Candidatus Syntrophosphaera thermopropionivorans: a novel player in syntrophic propionate oxidation during anaerobic digestion.</title>
        <authorList>
            <person name="Dyksma S."/>
        </authorList>
    </citation>
    <scope>NUCLEOTIDE SEQUENCE</scope>
    <source>
        <strain evidence="1">W5</strain>
    </source>
</reference>
<protein>
    <submittedName>
        <fullName evidence="1">DUF192 domain-containing protein</fullName>
    </submittedName>
</protein>
<comment type="caution">
    <text evidence="1">The sequence shown here is derived from an EMBL/GenBank/DDBJ whole genome shotgun (WGS) entry which is preliminary data.</text>
</comment>
<evidence type="ECO:0000313" key="2">
    <source>
        <dbReference type="Proteomes" id="UP000294588"/>
    </source>
</evidence>
<accession>A0AC61QK83</accession>
<organism evidence="1 2">
    <name type="scientific">Candidatus Syntrophosphaera thermopropionivorans</name>
    <dbReference type="NCBI Taxonomy" id="2593015"/>
    <lineage>
        <taxon>Bacteria</taxon>
        <taxon>Pseudomonadati</taxon>
        <taxon>Candidatus Cloacimonadota</taxon>
        <taxon>Candidatus Cloacimonadia</taxon>
        <taxon>Candidatus Cloacimonadales</taxon>
        <taxon>Candidatus Cloacimonadaceae</taxon>
        <taxon>Candidatus Syntrophosphaera</taxon>
    </lineage>
</organism>
<dbReference type="EMBL" id="SMOG01000003">
    <property type="protein sequence ID" value="TDF73856.1"/>
    <property type="molecule type" value="Genomic_DNA"/>
</dbReference>
<name>A0AC61QK83_9BACT</name>